<keyword evidence="10" id="KW-1185">Reference proteome</keyword>
<dbReference type="InterPro" id="IPR036259">
    <property type="entry name" value="MFS_trans_sf"/>
</dbReference>
<dbReference type="RefSeq" id="WP_200590188.1">
    <property type="nucleotide sequence ID" value="NZ_JAEPBG010000001.1"/>
</dbReference>
<feature type="transmembrane region" description="Helical" evidence="7">
    <location>
        <begin position="13"/>
        <end position="36"/>
    </location>
</feature>
<evidence type="ECO:0000256" key="6">
    <source>
        <dbReference type="ARBA" id="ARBA00023136"/>
    </source>
</evidence>
<dbReference type="PROSITE" id="PS50850">
    <property type="entry name" value="MFS"/>
    <property type="match status" value="1"/>
</dbReference>
<evidence type="ECO:0000256" key="7">
    <source>
        <dbReference type="SAM" id="Phobius"/>
    </source>
</evidence>
<feature type="domain" description="Major facilitator superfamily (MFS) profile" evidence="8">
    <location>
        <begin position="14"/>
        <end position="461"/>
    </location>
</feature>
<name>A0A934SVD1_9BURK</name>
<feature type="transmembrane region" description="Helical" evidence="7">
    <location>
        <begin position="43"/>
        <end position="67"/>
    </location>
</feature>
<evidence type="ECO:0000313" key="10">
    <source>
        <dbReference type="Proteomes" id="UP000622890"/>
    </source>
</evidence>
<sequence length="469" mass="49557">MNAIPSQDARSRWLPYIVAATFFMEYLDSTIVATALPRMAESFGVGVNALSLGVTAYMLALAVFIPVSGWIADRYGSRSVYASAIVVFTLASVLCGLCNDTASFTAARVLQGMGGAMMVPVGRLIVVRNTEKSRLMAAISTITWPAIAAPVIGPPLGGFITTYASWRWIFLINVPLGLAVLAVVFRLVRNERGDGGKPLDWIGFLLSGLALTAVMYGTELASQEDAPVGFALALIALGVGLGYLVWWQSRRTPHPLIDYSTLQVPSYSVTVITGSVSRIGIGAVPYLLPLLFQIGFGLNAFQSGLLLLASAIGNFGMKALTTPILSRFGFRNVAVVNVALAGVFIAACGWLTPATPLTLSLAVVFLYGVTRSMQFSTLATLAYADIPPQQMSTASTLWSAAQQMTIGMGIAFGALALRAGNWLHGGGMQFSLADFRFAFVCAGVLTLVSVFGYVGMARDAGSGLRTGKA</sequence>
<comment type="subcellular location">
    <subcellularLocation>
        <location evidence="1">Cell membrane</location>
        <topology evidence="1">Multi-pass membrane protein</topology>
    </subcellularLocation>
</comment>
<dbReference type="PANTHER" id="PTHR42718">
    <property type="entry name" value="MAJOR FACILITATOR SUPERFAMILY MULTIDRUG TRANSPORTER MFSC"/>
    <property type="match status" value="1"/>
</dbReference>
<accession>A0A934SVD1</accession>
<feature type="transmembrane region" description="Helical" evidence="7">
    <location>
        <begin position="267"/>
        <end position="288"/>
    </location>
</feature>
<protein>
    <submittedName>
        <fullName evidence="9">MFS transporter</fullName>
    </submittedName>
</protein>
<evidence type="ECO:0000256" key="1">
    <source>
        <dbReference type="ARBA" id="ARBA00004651"/>
    </source>
</evidence>
<dbReference type="EMBL" id="JAEPBG010000001">
    <property type="protein sequence ID" value="MBK4733424.1"/>
    <property type="molecule type" value="Genomic_DNA"/>
</dbReference>
<dbReference type="Gene3D" id="1.20.1250.20">
    <property type="entry name" value="MFS general substrate transporter like domains"/>
    <property type="match status" value="1"/>
</dbReference>
<proteinExistence type="predicted"/>
<dbReference type="Pfam" id="PF07690">
    <property type="entry name" value="MFS_1"/>
    <property type="match status" value="1"/>
</dbReference>
<organism evidence="9 10">
    <name type="scientific">Noviherbaspirillum pedocola</name>
    <dbReference type="NCBI Taxonomy" id="2801341"/>
    <lineage>
        <taxon>Bacteria</taxon>
        <taxon>Pseudomonadati</taxon>
        <taxon>Pseudomonadota</taxon>
        <taxon>Betaproteobacteria</taxon>
        <taxon>Burkholderiales</taxon>
        <taxon>Oxalobacteraceae</taxon>
        <taxon>Noviherbaspirillum</taxon>
    </lineage>
</organism>
<evidence type="ECO:0000256" key="2">
    <source>
        <dbReference type="ARBA" id="ARBA00022448"/>
    </source>
</evidence>
<dbReference type="InterPro" id="IPR011701">
    <property type="entry name" value="MFS"/>
</dbReference>
<gene>
    <name evidence="9" type="ORF">JJB74_02160</name>
</gene>
<feature type="transmembrane region" description="Helical" evidence="7">
    <location>
        <begin position="437"/>
        <end position="456"/>
    </location>
</feature>
<keyword evidence="3" id="KW-1003">Cell membrane</keyword>
<feature type="transmembrane region" description="Helical" evidence="7">
    <location>
        <begin position="328"/>
        <end position="352"/>
    </location>
</feature>
<keyword evidence="2" id="KW-0813">Transport</keyword>
<comment type="caution">
    <text evidence="9">The sequence shown here is derived from an EMBL/GenBank/DDBJ whole genome shotgun (WGS) entry which is preliminary data.</text>
</comment>
<feature type="transmembrane region" description="Helical" evidence="7">
    <location>
        <begin position="165"/>
        <end position="187"/>
    </location>
</feature>
<feature type="transmembrane region" description="Helical" evidence="7">
    <location>
        <begin position="79"/>
        <end position="98"/>
    </location>
</feature>
<evidence type="ECO:0000259" key="8">
    <source>
        <dbReference type="PROSITE" id="PS50850"/>
    </source>
</evidence>
<evidence type="ECO:0000313" key="9">
    <source>
        <dbReference type="EMBL" id="MBK4733424.1"/>
    </source>
</evidence>
<dbReference type="Proteomes" id="UP000622890">
    <property type="component" value="Unassembled WGS sequence"/>
</dbReference>
<keyword evidence="5 7" id="KW-1133">Transmembrane helix</keyword>
<feature type="transmembrane region" description="Helical" evidence="7">
    <location>
        <begin position="199"/>
        <end position="216"/>
    </location>
</feature>
<keyword evidence="6 7" id="KW-0472">Membrane</keyword>
<feature type="transmembrane region" description="Helical" evidence="7">
    <location>
        <begin position="396"/>
        <end position="417"/>
    </location>
</feature>
<feature type="transmembrane region" description="Helical" evidence="7">
    <location>
        <begin position="228"/>
        <end position="246"/>
    </location>
</feature>
<keyword evidence="4 7" id="KW-0812">Transmembrane</keyword>
<evidence type="ECO:0000256" key="4">
    <source>
        <dbReference type="ARBA" id="ARBA00022692"/>
    </source>
</evidence>
<dbReference type="PANTHER" id="PTHR42718:SF46">
    <property type="entry name" value="BLR6921 PROTEIN"/>
    <property type="match status" value="1"/>
</dbReference>
<feature type="transmembrane region" description="Helical" evidence="7">
    <location>
        <begin position="135"/>
        <end position="153"/>
    </location>
</feature>
<dbReference type="GO" id="GO:0005886">
    <property type="term" value="C:plasma membrane"/>
    <property type="evidence" value="ECO:0007669"/>
    <property type="project" value="UniProtKB-SubCell"/>
</dbReference>
<evidence type="ECO:0000256" key="3">
    <source>
        <dbReference type="ARBA" id="ARBA00022475"/>
    </source>
</evidence>
<feature type="transmembrane region" description="Helical" evidence="7">
    <location>
        <begin position="294"/>
        <end position="316"/>
    </location>
</feature>
<dbReference type="InterPro" id="IPR020846">
    <property type="entry name" value="MFS_dom"/>
</dbReference>
<evidence type="ECO:0000256" key="5">
    <source>
        <dbReference type="ARBA" id="ARBA00022989"/>
    </source>
</evidence>
<dbReference type="GO" id="GO:0022857">
    <property type="term" value="F:transmembrane transporter activity"/>
    <property type="evidence" value="ECO:0007669"/>
    <property type="project" value="InterPro"/>
</dbReference>
<dbReference type="AlphaFoldDB" id="A0A934SVD1"/>
<reference evidence="9" key="1">
    <citation type="submission" date="2021-01" db="EMBL/GenBank/DDBJ databases">
        <title>Genome sequence of strain Noviherbaspirillum sp. DKR-6.</title>
        <authorList>
            <person name="Chaudhary D.K."/>
        </authorList>
    </citation>
    <scope>NUCLEOTIDE SEQUENCE</scope>
    <source>
        <strain evidence="9">DKR-6</strain>
    </source>
</reference>
<dbReference type="SUPFAM" id="SSF103473">
    <property type="entry name" value="MFS general substrate transporter"/>
    <property type="match status" value="1"/>
</dbReference>
<dbReference type="Gene3D" id="1.20.1720.10">
    <property type="entry name" value="Multidrug resistance protein D"/>
    <property type="match status" value="1"/>
</dbReference>